<dbReference type="EMBL" id="LAZR01001781">
    <property type="protein sequence ID" value="KKN39119.1"/>
    <property type="molecule type" value="Genomic_DNA"/>
</dbReference>
<protein>
    <recommendedName>
        <fullName evidence="6">60 kDa chaperonin</fullName>
    </recommendedName>
</protein>
<keyword evidence="3" id="KW-0067">ATP-binding</keyword>
<dbReference type="SUPFAM" id="SSF48592">
    <property type="entry name" value="GroEL equatorial domain-like"/>
    <property type="match status" value="1"/>
</dbReference>
<accession>A0A0F9Q9F7</accession>
<dbReference type="PROSITE" id="PS00296">
    <property type="entry name" value="CHAPERONINS_CPN60"/>
    <property type="match status" value="1"/>
</dbReference>
<dbReference type="PANTHER" id="PTHR45633">
    <property type="entry name" value="60 KDA HEAT SHOCK PROTEIN, MITOCHONDRIAL"/>
    <property type="match status" value="1"/>
</dbReference>
<dbReference type="FunFam" id="1.10.560.10:FF:000001">
    <property type="entry name" value="60 kDa chaperonin"/>
    <property type="match status" value="1"/>
</dbReference>
<evidence type="ECO:0000256" key="4">
    <source>
        <dbReference type="ARBA" id="ARBA00023186"/>
    </source>
</evidence>
<dbReference type="InterPro" id="IPR002423">
    <property type="entry name" value="Cpn60/GroEL/TCP-1"/>
</dbReference>
<dbReference type="NCBIfam" id="NF009488">
    <property type="entry name" value="PRK12850.1"/>
    <property type="match status" value="1"/>
</dbReference>
<proteinExistence type="inferred from homology"/>
<dbReference type="NCBIfam" id="NF009487">
    <property type="entry name" value="PRK12849.1"/>
    <property type="match status" value="1"/>
</dbReference>
<evidence type="ECO:0008006" key="6">
    <source>
        <dbReference type="Google" id="ProtNLM"/>
    </source>
</evidence>
<keyword evidence="4" id="KW-0143">Chaperone</keyword>
<dbReference type="GO" id="GO:0042026">
    <property type="term" value="P:protein refolding"/>
    <property type="evidence" value="ECO:0007669"/>
    <property type="project" value="InterPro"/>
</dbReference>
<sequence length="540" mass="58092">MAKKEVRFGVDARTKMLKGVDILADAVRVTLGPKGRNVVLGKSFGSPRITKDGVTVAKEIELADNFENMGAQMVKEVANRQNDDAGDGTTTATVLAQVIVREGCKAVAAGMNPMDLKRGIDAAVIAVVDHLDTVKRDVTSDEEIAQVGTISANGEKDIGDMISEAMKQVGKKGVITVEEAKNMKTELEVVEGMQFDRGYISPYFSTNREKMIAELEDPYILLFDKKISNLQTMLPIFEAVVQTQKPLLVIAEDMEGEALATFIINVMKGSLSGCAVKAPGFGDSRKNMLQDLAVLTGGQVVCDELGVKLENTTLDMLGTAKKVTIDKDTTTIIDGAGDIEAIQGRVHQLEMFIEDTDSDYERDKLRGRLAKLTGGVAVVKIGGMSEMEVRERKDRIEDALSSTRAAVEEGIVLGGGIALFRSMSVLDDVKVENDDQRVGVKIIRKALEAPARQIVDNAGEDGAVVLSRLSGFADTYGYDAQNGKYCDMFEAGIVDPKLVVRSALQDAASVAGLLITTEAMVGELPEDDNNQGPNPGMMSM</sequence>
<dbReference type="Pfam" id="PF00118">
    <property type="entry name" value="Cpn60_TCP1"/>
    <property type="match status" value="1"/>
</dbReference>
<dbReference type="Gene3D" id="3.30.260.10">
    <property type="entry name" value="TCP-1-like chaperonin intermediate domain"/>
    <property type="match status" value="1"/>
</dbReference>
<dbReference type="InterPro" id="IPR018370">
    <property type="entry name" value="Chaperonin_Cpn60_CS"/>
</dbReference>
<dbReference type="GO" id="GO:0005524">
    <property type="term" value="F:ATP binding"/>
    <property type="evidence" value="ECO:0007669"/>
    <property type="project" value="UniProtKB-KW"/>
</dbReference>
<dbReference type="InterPro" id="IPR027410">
    <property type="entry name" value="TCP-1-like_intermed_sf"/>
</dbReference>
<dbReference type="HAMAP" id="MF_00600">
    <property type="entry name" value="CH60"/>
    <property type="match status" value="1"/>
</dbReference>
<reference evidence="5" key="1">
    <citation type="journal article" date="2015" name="Nature">
        <title>Complex archaea that bridge the gap between prokaryotes and eukaryotes.</title>
        <authorList>
            <person name="Spang A."/>
            <person name="Saw J.H."/>
            <person name="Jorgensen S.L."/>
            <person name="Zaremba-Niedzwiedzka K."/>
            <person name="Martijn J."/>
            <person name="Lind A.E."/>
            <person name="van Eijk R."/>
            <person name="Schleper C."/>
            <person name="Guy L."/>
            <person name="Ettema T.J."/>
        </authorList>
    </citation>
    <scope>NUCLEOTIDE SEQUENCE</scope>
</reference>
<dbReference type="Gene3D" id="3.50.7.10">
    <property type="entry name" value="GroEL"/>
    <property type="match status" value="1"/>
</dbReference>
<dbReference type="NCBIfam" id="NF009489">
    <property type="entry name" value="PRK12851.1"/>
    <property type="match status" value="1"/>
</dbReference>
<evidence type="ECO:0000256" key="3">
    <source>
        <dbReference type="ARBA" id="ARBA00022840"/>
    </source>
</evidence>
<dbReference type="FunFam" id="3.50.7.10:FF:000001">
    <property type="entry name" value="60 kDa chaperonin"/>
    <property type="match status" value="1"/>
</dbReference>
<dbReference type="InterPro" id="IPR027413">
    <property type="entry name" value="GROEL-like_equatorial_sf"/>
</dbReference>
<name>A0A0F9Q9F7_9ZZZZ</name>
<dbReference type="SUPFAM" id="SSF54849">
    <property type="entry name" value="GroEL-intermediate domain like"/>
    <property type="match status" value="1"/>
</dbReference>
<evidence type="ECO:0000256" key="1">
    <source>
        <dbReference type="ARBA" id="ARBA00006607"/>
    </source>
</evidence>
<dbReference type="NCBIfam" id="NF000592">
    <property type="entry name" value="PRK00013.1"/>
    <property type="match status" value="1"/>
</dbReference>
<comment type="caution">
    <text evidence="5">The sequence shown here is derived from an EMBL/GenBank/DDBJ whole genome shotgun (WGS) entry which is preliminary data.</text>
</comment>
<dbReference type="InterPro" id="IPR001844">
    <property type="entry name" value="Cpn60/GroEL"/>
</dbReference>
<dbReference type="AlphaFoldDB" id="A0A0F9Q9F7"/>
<dbReference type="PRINTS" id="PR00298">
    <property type="entry name" value="CHAPERONIN60"/>
</dbReference>
<evidence type="ECO:0000256" key="2">
    <source>
        <dbReference type="ARBA" id="ARBA00022741"/>
    </source>
</evidence>
<dbReference type="Gene3D" id="1.10.560.10">
    <property type="entry name" value="GroEL-like equatorial domain"/>
    <property type="match status" value="1"/>
</dbReference>
<organism evidence="5">
    <name type="scientific">marine sediment metagenome</name>
    <dbReference type="NCBI Taxonomy" id="412755"/>
    <lineage>
        <taxon>unclassified sequences</taxon>
        <taxon>metagenomes</taxon>
        <taxon>ecological metagenomes</taxon>
    </lineage>
</organism>
<dbReference type="GO" id="GO:0140662">
    <property type="term" value="F:ATP-dependent protein folding chaperone"/>
    <property type="evidence" value="ECO:0007669"/>
    <property type="project" value="InterPro"/>
</dbReference>
<keyword evidence="2" id="KW-0547">Nucleotide-binding</keyword>
<gene>
    <name evidence="5" type="ORF">LCGC14_0746390</name>
</gene>
<dbReference type="CDD" id="cd03344">
    <property type="entry name" value="GroEL"/>
    <property type="match status" value="1"/>
</dbReference>
<dbReference type="NCBIfam" id="TIGR02348">
    <property type="entry name" value="GroEL"/>
    <property type="match status" value="1"/>
</dbReference>
<dbReference type="InterPro" id="IPR027409">
    <property type="entry name" value="GroEL-like_apical_dom_sf"/>
</dbReference>
<dbReference type="SUPFAM" id="SSF52029">
    <property type="entry name" value="GroEL apical domain-like"/>
    <property type="match status" value="1"/>
</dbReference>
<comment type="similarity">
    <text evidence="1">Belongs to the chaperonin (HSP60) family.</text>
</comment>
<evidence type="ECO:0000313" key="5">
    <source>
        <dbReference type="EMBL" id="KKN39119.1"/>
    </source>
</evidence>